<feature type="transmembrane region" description="Helical" evidence="1">
    <location>
        <begin position="269"/>
        <end position="289"/>
    </location>
</feature>
<name>A0A644UZY3_9ZZZZ</name>
<evidence type="ECO:0000256" key="1">
    <source>
        <dbReference type="SAM" id="Phobius"/>
    </source>
</evidence>
<evidence type="ECO:0000313" key="3">
    <source>
        <dbReference type="EMBL" id="MPL84213.1"/>
    </source>
</evidence>
<feature type="transmembrane region" description="Helical" evidence="1">
    <location>
        <begin position="75"/>
        <end position="100"/>
    </location>
</feature>
<accession>A0A644UZY3</accession>
<evidence type="ECO:0000259" key="2">
    <source>
        <dbReference type="Pfam" id="PF01757"/>
    </source>
</evidence>
<keyword evidence="1" id="KW-0472">Membrane</keyword>
<comment type="caution">
    <text evidence="3">The sequence shown here is derived from an EMBL/GenBank/DDBJ whole genome shotgun (WGS) entry which is preliminary data.</text>
</comment>
<reference evidence="3" key="1">
    <citation type="submission" date="2019-08" db="EMBL/GenBank/DDBJ databases">
        <authorList>
            <person name="Kucharzyk K."/>
            <person name="Murdoch R.W."/>
            <person name="Higgins S."/>
            <person name="Loffler F."/>
        </authorList>
    </citation>
    <scope>NUCLEOTIDE SEQUENCE</scope>
</reference>
<dbReference type="InterPro" id="IPR002656">
    <property type="entry name" value="Acyl_transf_3_dom"/>
</dbReference>
<feature type="transmembrane region" description="Helical" evidence="1">
    <location>
        <begin position="155"/>
        <end position="183"/>
    </location>
</feature>
<dbReference type="AlphaFoldDB" id="A0A644UZY3"/>
<feature type="transmembrane region" description="Helical" evidence="1">
    <location>
        <begin position="7"/>
        <end position="25"/>
    </location>
</feature>
<feature type="transmembrane region" description="Helical" evidence="1">
    <location>
        <begin position="195"/>
        <end position="214"/>
    </location>
</feature>
<proteinExistence type="predicted"/>
<sequence>MKYNIECLRLIAVVLITFIHTRHSFENIDLPYIEKIFIYVIEKLPKIGTLTLSLMSGYLYWLTSRHKKSIIKKKIKTLAIPFLVANGLVILLNLISFYVFGYNFLNRLAYDYTLFTDGLLSLNSPPINPPTYFVRDIFIIFCLIELIRNKNLKMLLILVPYVVFGKLLIRYDILLLFAFGVLFAQFESVAKKYNLYLIGLLLILGVISIIFSEIHTYKYPLAFLVFMIFLNIKISFVNVGGFAYLLHLYHSPIIVVIFPLLATVISNSYLSVVLQIMSAIIFCAVLFLLTNKLKFLKILSGGR</sequence>
<keyword evidence="1" id="KW-1133">Transmembrane helix</keyword>
<feature type="transmembrane region" description="Helical" evidence="1">
    <location>
        <begin position="45"/>
        <end position="63"/>
    </location>
</feature>
<keyword evidence="1" id="KW-0812">Transmembrane</keyword>
<gene>
    <name evidence="3" type="ORF">SDC9_30177</name>
</gene>
<feature type="domain" description="Acyltransferase 3" evidence="2">
    <location>
        <begin position="3"/>
        <end position="287"/>
    </location>
</feature>
<dbReference type="EMBL" id="VSSQ01000187">
    <property type="protein sequence ID" value="MPL84213.1"/>
    <property type="molecule type" value="Genomic_DNA"/>
</dbReference>
<dbReference type="GO" id="GO:0016747">
    <property type="term" value="F:acyltransferase activity, transferring groups other than amino-acyl groups"/>
    <property type="evidence" value="ECO:0007669"/>
    <property type="project" value="InterPro"/>
</dbReference>
<organism evidence="3">
    <name type="scientific">bioreactor metagenome</name>
    <dbReference type="NCBI Taxonomy" id="1076179"/>
    <lineage>
        <taxon>unclassified sequences</taxon>
        <taxon>metagenomes</taxon>
        <taxon>ecological metagenomes</taxon>
    </lineage>
</organism>
<protein>
    <recommendedName>
        <fullName evidence="2">Acyltransferase 3 domain-containing protein</fullName>
    </recommendedName>
</protein>
<dbReference type="Pfam" id="PF01757">
    <property type="entry name" value="Acyl_transf_3"/>
    <property type="match status" value="1"/>
</dbReference>
<feature type="transmembrane region" description="Helical" evidence="1">
    <location>
        <begin position="221"/>
        <end position="249"/>
    </location>
</feature>